<keyword evidence="2" id="KW-0677">Repeat</keyword>
<dbReference type="CDD" id="cd00200">
    <property type="entry name" value="WD40"/>
    <property type="match status" value="1"/>
</dbReference>
<dbReference type="PANTHER" id="PTHR22847">
    <property type="entry name" value="WD40 REPEAT PROTEIN"/>
    <property type="match status" value="1"/>
</dbReference>
<evidence type="ECO:0000256" key="2">
    <source>
        <dbReference type="ARBA" id="ARBA00022737"/>
    </source>
</evidence>
<dbReference type="InterPro" id="IPR020472">
    <property type="entry name" value="WD40_PAC1"/>
</dbReference>
<feature type="repeat" description="WD" evidence="3">
    <location>
        <begin position="318"/>
        <end position="348"/>
    </location>
</feature>
<dbReference type="InterPro" id="IPR001245">
    <property type="entry name" value="Ser-Thr/Tyr_kinase_cat_dom"/>
</dbReference>
<dbReference type="SUPFAM" id="SSF50978">
    <property type="entry name" value="WD40 repeat-like"/>
    <property type="match status" value="1"/>
</dbReference>
<dbReference type="PROSITE" id="PS50082">
    <property type="entry name" value="WD_REPEATS_2"/>
    <property type="match status" value="6"/>
</dbReference>
<proteinExistence type="predicted"/>
<dbReference type="InterPro" id="IPR015943">
    <property type="entry name" value="WD40/YVTN_repeat-like_dom_sf"/>
</dbReference>
<feature type="repeat" description="WD" evidence="3">
    <location>
        <begin position="232"/>
        <end position="273"/>
    </location>
</feature>
<dbReference type="InterPro" id="IPR011009">
    <property type="entry name" value="Kinase-like_dom_sf"/>
</dbReference>
<dbReference type="AlphaFoldDB" id="A0A8H3E0G5"/>
<dbReference type="Gene3D" id="2.130.10.10">
    <property type="entry name" value="YVTN repeat-like/Quinoprotein amine dehydrogenase"/>
    <property type="match status" value="3"/>
</dbReference>
<dbReference type="PROSITE" id="PS50294">
    <property type="entry name" value="WD_REPEATS_REGION"/>
    <property type="match status" value="6"/>
</dbReference>
<dbReference type="SMART" id="SM00320">
    <property type="entry name" value="WD40"/>
    <property type="match status" value="7"/>
</dbReference>
<feature type="domain" description="Protein kinase" evidence="4">
    <location>
        <begin position="396"/>
        <end position="659"/>
    </location>
</feature>
<dbReference type="PANTHER" id="PTHR22847:SF637">
    <property type="entry name" value="WD REPEAT DOMAIN 5B"/>
    <property type="match status" value="1"/>
</dbReference>
<dbReference type="GO" id="GO:1990234">
    <property type="term" value="C:transferase complex"/>
    <property type="evidence" value="ECO:0007669"/>
    <property type="project" value="UniProtKB-ARBA"/>
</dbReference>
<protein>
    <recommendedName>
        <fullName evidence="4">Protein kinase domain-containing protein</fullName>
    </recommendedName>
</protein>
<dbReference type="SMART" id="SM00220">
    <property type="entry name" value="S_TKc"/>
    <property type="match status" value="1"/>
</dbReference>
<dbReference type="Pfam" id="PF07714">
    <property type="entry name" value="PK_Tyr_Ser-Thr"/>
    <property type="match status" value="1"/>
</dbReference>
<dbReference type="SUPFAM" id="SSF56112">
    <property type="entry name" value="Protein kinase-like (PK-like)"/>
    <property type="match status" value="1"/>
</dbReference>
<dbReference type="InterPro" id="IPR008271">
    <property type="entry name" value="Ser/Thr_kinase_AS"/>
</dbReference>
<dbReference type="GO" id="GO:0005524">
    <property type="term" value="F:ATP binding"/>
    <property type="evidence" value="ECO:0007669"/>
    <property type="project" value="InterPro"/>
</dbReference>
<dbReference type="InterPro" id="IPR001680">
    <property type="entry name" value="WD40_rpt"/>
</dbReference>
<comment type="caution">
    <text evidence="5">The sequence shown here is derived from an EMBL/GenBank/DDBJ whole genome shotgun (WGS) entry which is preliminary data.</text>
</comment>
<feature type="repeat" description="WD" evidence="3">
    <location>
        <begin position="275"/>
        <end position="316"/>
    </location>
</feature>
<feature type="repeat" description="WD" evidence="3">
    <location>
        <begin position="54"/>
        <end position="95"/>
    </location>
</feature>
<dbReference type="InterPro" id="IPR000719">
    <property type="entry name" value="Prot_kinase_dom"/>
</dbReference>
<organism evidence="5 6">
    <name type="scientific">Rhizoctonia solani</name>
    <dbReference type="NCBI Taxonomy" id="456999"/>
    <lineage>
        <taxon>Eukaryota</taxon>
        <taxon>Fungi</taxon>
        <taxon>Dikarya</taxon>
        <taxon>Basidiomycota</taxon>
        <taxon>Agaricomycotina</taxon>
        <taxon>Agaricomycetes</taxon>
        <taxon>Cantharellales</taxon>
        <taxon>Ceratobasidiaceae</taxon>
        <taxon>Rhizoctonia</taxon>
    </lineage>
</organism>
<evidence type="ECO:0000313" key="5">
    <source>
        <dbReference type="EMBL" id="CAE7145379.1"/>
    </source>
</evidence>
<dbReference type="Gene3D" id="1.10.510.10">
    <property type="entry name" value="Transferase(Phosphotransferase) domain 1"/>
    <property type="match status" value="1"/>
</dbReference>
<dbReference type="PROSITE" id="PS50011">
    <property type="entry name" value="PROTEIN_KINASE_DOM"/>
    <property type="match status" value="1"/>
</dbReference>
<dbReference type="InterPro" id="IPR036322">
    <property type="entry name" value="WD40_repeat_dom_sf"/>
</dbReference>
<evidence type="ECO:0000313" key="6">
    <source>
        <dbReference type="Proteomes" id="UP000663827"/>
    </source>
</evidence>
<dbReference type="Proteomes" id="UP000663827">
    <property type="component" value="Unassembled WGS sequence"/>
</dbReference>
<name>A0A8H3E0G5_9AGAM</name>
<dbReference type="EMBL" id="CAJNJQ010001644">
    <property type="protein sequence ID" value="CAE7145379.1"/>
    <property type="molecule type" value="Genomic_DNA"/>
</dbReference>
<dbReference type="GO" id="GO:0004672">
    <property type="term" value="F:protein kinase activity"/>
    <property type="evidence" value="ECO:0007669"/>
    <property type="project" value="InterPro"/>
</dbReference>
<evidence type="ECO:0000259" key="4">
    <source>
        <dbReference type="PROSITE" id="PS50011"/>
    </source>
</evidence>
<dbReference type="PROSITE" id="PS00108">
    <property type="entry name" value="PROTEIN_KINASE_ST"/>
    <property type="match status" value="1"/>
</dbReference>
<sequence>MGFAGGCSDLPQAGETRDETVGQCGIGAGRSTADDLSWFASCLASRFAVDEYLPEGHTGWVRSVAFSPDGKSVVSGSSDKTVRMWNAHSSSPIGEPLRGHRHYIYSVSYSPLGNLIASASYDETIRLWDTSTCQQWGESLKGDHGFLSVAFSPDAKLIASGCGGSPSSPTGCAVQLWGVQTRKVASAPFKGHTSSVWSVSFSPDGARVVSGSWDNTIRIWDAERGVAITGPLKEHTGVVHSTAFSPDGAQIVSCSSYGTIRFWDTRSGGTVGEPYWGHTGKVYSAAFSPCGTYVASGGEDKTVRLWDVRTGRQVDQSFEEHTSGVKSVAFSPCGRSIASGSEDRTVIVRRVLDGVPDPDDGVGPHIITSKMSTQQMFECLRWAGCVDLSSQMDSRQAKAMIASGGGFGDIWKGELHNGGKVAIKAWRTNALGQCEYKTLKRAARELYLWSQMDHPHIHRLQGVILFRDQYLGMVSEWMDNGNLHEYLLKHPRADRYQLCTHITSGLEYMHSRGMVHGDLKALNVLVSSDGIARLSDFDFSVMSEVSNLLFSESSNSRPGTIRWSAPEILLEEVHQKTTQADVYALGMTMLEIFTGEAPYPDCRSDISVIRTVERGILPTRPTELAHDHKSNMMWELLVRCWSRNSSERPSSGQVDEALFEILNRMDIDMD</sequence>
<dbReference type="PRINTS" id="PR00320">
    <property type="entry name" value="GPROTEINBRPT"/>
</dbReference>
<accession>A0A8H3E0G5</accession>
<dbReference type="PROSITE" id="PS00678">
    <property type="entry name" value="WD_REPEATS_1"/>
    <property type="match status" value="2"/>
</dbReference>
<keyword evidence="1 3" id="KW-0853">WD repeat</keyword>
<evidence type="ECO:0000256" key="3">
    <source>
        <dbReference type="PROSITE-ProRule" id="PRU00221"/>
    </source>
</evidence>
<feature type="repeat" description="WD" evidence="3">
    <location>
        <begin position="189"/>
        <end position="230"/>
    </location>
</feature>
<feature type="repeat" description="WD" evidence="3">
    <location>
        <begin position="97"/>
        <end position="132"/>
    </location>
</feature>
<dbReference type="Pfam" id="PF00400">
    <property type="entry name" value="WD40"/>
    <property type="match status" value="6"/>
</dbReference>
<gene>
    <name evidence="5" type="ORF">RDB_LOCUS80431</name>
</gene>
<reference evidence="5" key="1">
    <citation type="submission" date="2021-01" db="EMBL/GenBank/DDBJ databases">
        <authorList>
            <person name="Kaushik A."/>
        </authorList>
    </citation>
    <scope>NUCLEOTIDE SEQUENCE</scope>
    <source>
        <strain evidence="5">AG5</strain>
    </source>
</reference>
<evidence type="ECO:0000256" key="1">
    <source>
        <dbReference type="ARBA" id="ARBA00022574"/>
    </source>
</evidence>
<dbReference type="InterPro" id="IPR019775">
    <property type="entry name" value="WD40_repeat_CS"/>
</dbReference>